<organism evidence="2 3">
    <name type="scientific">Sphingomonas trueperi</name>
    <dbReference type="NCBI Taxonomy" id="53317"/>
    <lineage>
        <taxon>Bacteria</taxon>
        <taxon>Pseudomonadati</taxon>
        <taxon>Pseudomonadota</taxon>
        <taxon>Alphaproteobacteria</taxon>
        <taxon>Sphingomonadales</taxon>
        <taxon>Sphingomonadaceae</taxon>
        <taxon>Sphingomonas</taxon>
    </lineage>
</organism>
<gene>
    <name evidence="2" type="ORF">GGR89_000002</name>
</gene>
<comment type="caution">
    <text evidence="2">The sequence shown here is derived from an EMBL/GenBank/DDBJ whole genome shotgun (WGS) entry which is preliminary data.</text>
</comment>
<name>A0A7X5XVD2_9SPHN</name>
<dbReference type="GO" id="GO:0007165">
    <property type="term" value="P:signal transduction"/>
    <property type="evidence" value="ECO:0007669"/>
    <property type="project" value="InterPro"/>
</dbReference>
<dbReference type="Gene3D" id="2.40.50.180">
    <property type="entry name" value="CheA-289, Domain 4"/>
    <property type="match status" value="1"/>
</dbReference>
<dbReference type="PANTHER" id="PTHR22617">
    <property type="entry name" value="CHEMOTAXIS SENSOR HISTIDINE KINASE-RELATED"/>
    <property type="match status" value="1"/>
</dbReference>
<dbReference type="Gene3D" id="2.30.30.40">
    <property type="entry name" value="SH3 Domains"/>
    <property type="match status" value="1"/>
</dbReference>
<dbReference type="InterPro" id="IPR002545">
    <property type="entry name" value="CheW-lke_dom"/>
</dbReference>
<reference evidence="2 3" key="1">
    <citation type="submission" date="2020-03" db="EMBL/GenBank/DDBJ databases">
        <title>Genomic Encyclopedia of Type Strains, Phase IV (KMG-IV): sequencing the most valuable type-strain genomes for metagenomic binning, comparative biology and taxonomic classification.</title>
        <authorList>
            <person name="Goeker M."/>
        </authorList>
    </citation>
    <scope>NUCLEOTIDE SEQUENCE [LARGE SCALE GENOMIC DNA]</scope>
    <source>
        <strain evidence="2 3">DSM 7225</strain>
    </source>
</reference>
<evidence type="ECO:0000313" key="2">
    <source>
        <dbReference type="EMBL" id="NJB95710.1"/>
    </source>
</evidence>
<sequence length="178" mass="19387">MPPVEPMQEAPTQTVPWDETGHLEVLTFDLGDETFALEAVLVREILDLLPETRVPGAAPLVHSVVNFRGKIIPIADLRQAFAMPPAEAATLDSRIVVIEIALGDEPLQIGIRTDKVHEVATLAESASEEPPAVGMRWRRQFVRTLVRRDDGVVVLPDLHAIFAAHLGIGELGRTGEVA</sequence>
<dbReference type="Proteomes" id="UP000531251">
    <property type="component" value="Unassembled WGS sequence"/>
</dbReference>
<dbReference type="SMART" id="SM00260">
    <property type="entry name" value="CheW"/>
    <property type="match status" value="1"/>
</dbReference>
<dbReference type="Pfam" id="PF01584">
    <property type="entry name" value="CheW"/>
    <property type="match status" value="1"/>
</dbReference>
<proteinExistence type="predicted"/>
<dbReference type="InterPro" id="IPR036061">
    <property type="entry name" value="CheW-like_dom_sf"/>
</dbReference>
<dbReference type="PANTHER" id="PTHR22617:SF23">
    <property type="entry name" value="CHEMOTAXIS PROTEIN CHEW"/>
    <property type="match status" value="1"/>
</dbReference>
<dbReference type="InterPro" id="IPR039315">
    <property type="entry name" value="CheW"/>
</dbReference>
<protein>
    <submittedName>
        <fullName evidence="2">Purine-binding chemotaxis protein CheW</fullName>
    </submittedName>
</protein>
<dbReference type="GO" id="GO:0005829">
    <property type="term" value="C:cytosol"/>
    <property type="evidence" value="ECO:0007669"/>
    <property type="project" value="TreeGrafter"/>
</dbReference>
<dbReference type="EMBL" id="JAATJB010000001">
    <property type="protein sequence ID" value="NJB95710.1"/>
    <property type="molecule type" value="Genomic_DNA"/>
</dbReference>
<evidence type="ECO:0000313" key="3">
    <source>
        <dbReference type="Proteomes" id="UP000531251"/>
    </source>
</evidence>
<accession>A0A7X5XVD2</accession>
<keyword evidence="3" id="KW-1185">Reference proteome</keyword>
<dbReference type="SUPFAM" id="SSF50341">
    <property type="entry name" value="CheW-like"/>
    <property type="match status" value="1"/>
</dbReference>
<dbReference type="GO" id="GO:0006935">
    <property type="term" value="P:chemotaxis"/>
    <property type="evidence" value="ECO:0007669"/>
    <property type="project" value="InterPro"/>
</dbReference>
<evidence type="ECO:0000259" key="1">
    <source>
        <dbReference type="PROSITE" id="PS50851"/>
    </source>
</evidence>
<dbReference type="PROSITE" id="PS50851">
    <property type="entry name" value="CHEW"/>
    <property type="match status" value="1"/>
</dbReference>
<feature type="domain" description="CheW-like" evidence="1">
    <location>
        <begin position="22"/>
        <end position="167"/>
    </location>
</feature>
<dbReference type="AlphaFoldDB" id="A0A7X5XVD2"/>